<feature type="region of interest" description="Disordered" evidence="4">
    <location>
        <begin position="268"/>
        <end position="297"/>
    </location>
</feature>
<evidence type="ECO:0000259" key="5">
    <source>
        <dbReference type="Pfam" id="PF06546"/>
    </source>
</evidence>
<evidence type="ECO:0000313" key="6">
    <source>
        <dbReference type="EMBL" id="KAG8540466.1"/>
    </source>
</evidence>
<dbReference type="AlphaFoldDB" id="A0AAV6YU69"/>
<feature type="compositionally biased region" description="Low complexity" evidence="4">
    <location>
        <begin position="78"/>
        <end position="94"/>
    </location>
</feature>
<name>A0AAV6YU69_ENGPU</name>
<keyword evidence="2" id="KW-0346">Stress response</keyword>
<keyword evidence="3" id="KW-0804">Transcription</keyword>
<feature type="domain" description="Vertebrate heat shock transcription factor C-terminal" evidence="5">
    <location>
        <begin position="234"/>
        <end position="296"/>
    </location>
</feature>
<evidence type="ECO:0000256" key="4">
    <source>
        <dbReference type="SAM" id="MobiDB-lite"/>
    </source>
</evidence>
<feature type="compositionally biased region" description="Low complexity" evidence="4">
    <location>
        <begin position="16"/>
        <end position="30"/>
    </location>
</feature>
<keyword evidence="7" id="KW-1185">Reference proteome</keyword>
<accession>A0AAV6YU69</accession>
<feature type="domain" description="Vertebrate heat shock transcription factor C-terminal" evidence="5">
    <location>
        <begin position="4"/>
        <end position="216"/>
    </location>
</feature>
<dbReference type="Pfam" id="PF06546">
    <property type="entry name" value="Vert_HS_TF"/>
    <property type="match status" value="2"/>
</dbReference>
<evidence type="ECO:0000256" key="3">
    <source>
        <dbReference type="ARBA" id="ARBA00023163"/>
    </source>
</evidence>
<feature type="compositionally biased region" description="Polar residues" evidence="4">
    <location>
        <begin position="63"/>
        <end position="77"/>
    </location>
</feature>
<reference evidence="6" key="1">
    <citation type="thesis" date="2020" institute="ProQuest LLC" country="789 East Eisenhower Parkway, Ann Arbor, MI, USA">
        <title>Comparative Genomics and Chromosome Evolution.</title>
        <authorList>
            <person name="Mudd A.B."/>
        </authorList>
    </citation>
    <scope>NUCLEOTIDE SEQUENCE</scope>
    <source>
        <strain evidence="6">237g6f4</strain>
        <tissue evidence="6">Blood</tissue>
    </source>
</reference>
<dbReference type="GO" id="GO:0003677">
    <property type="term" value="F:DNA binding"/>
    <property type="evidence" value="ECO:0007669"/>
    <property type="project" value="InterPro"/>
</dbReference>
<protein>
    <recommendedName>
        <fullName evidence="5">Vertebrate heat shock transcription factor C-terminal domain-containing protein</fullName>
    </recommendedName>
</protein>
<keyword evidence="1" id="KW-0805">Transcription regulation</keyword>
<evidence type="ECO:0000256" key="1">
    <source>
        <dbReference type="ARBA" id="ARBA00023015"/>
    </source>
</evidence>
<evidence type="ECO:0000256" key="2">
    <source>
        <dbReference type="ARBA" id="ARBA00023016"/>
    </source>
</evidence>
<feature type="non-terminal residue" evidence="6">
    <location>
        <position position="1"/>
    </location>
</feature>
<comment type="caution">
    <text evidence="6">The sequence shown here is derived from an EMBL/GenBank/DDBJ whole genome shotgun (WGS) entry which is preliminary data.</text>
</comment>
<gene>
    <name evidence="6" type="ORF">GDO81_019251</name>
</gene>
<dbReference type="GO" id="GO:0003700">
    <property type="term" value="F:DNA-binding transcription factor activity"/>
    <property type="evidence" value="ECO:0007669"/>
    <property type="project" value="InterPro"/>
</dbReference>
<dbReference type="EMBL" id="WNYA01010387">
    <property type="protein sequence ID" value="KAG8540466.1"/>
    <property type="molecule type" value="Genomic_DNA"/>
</dbReference>
<evidence type="ECO:0000313" key="7">
    <source>
        <dbReference type="Proteomes" id="UP000824782"/>
    </source>
</evidence>
<proteinExistence type="predicted"/>
<organism evidence="6 7">
    <name type="scientific">Engystomops pustulosus</name>
    <name type="common">Tungara frog</name>
    <name type="synonym">Physalaemus pustulosus</name>
    <dbReference type="NCBI Taxonomy" id="76066"/>
    <lineage>
        <taxon>Eukaryota</taxon>
        <taxon>Metazoa</taxon>
        <taxon>Chordata</taxon>
        <taxon>Craniata</taxon>
        <taxon>Vertebrata</taxon>
        <taxon>Euteleostomi</taxon>
        <taxon>Amphibia</taxon>
        <taxon>Batrachia</taxon>
        <taxon>Anura</taxon>
        <taxon>Neobatrachia</taxon>
        <taxon>Hyloidea</taxon>
        <taxon>Leptodactylidae</taxon>
        <taxon>Leiuperinae</taxon>
        <taxon>Engystomops</taxon>
    </lineage>
</organism>
<dbReference type="Proteomes" id="UP000824782">
    <property type="component" value="Unassembled WGS sequence"/>
</dbReference>
<dbReference type="InterPro" id="IPR010542">
    <property type="entry name" value="Vert_HSTF_C"/>
</dbReference>
<sequence>PGSTDGPIISDVTEVSGSSPPSSPHTSPGGRCSPVILIKEEPLTPDSQETPESSPLPAEDDSLSPSTFIDSILQENDGSSQEAAPAEGGAGEQEPCLSVACLENVSSSRLMSEVSRLCSSPSLQSRTEPGSDLFVNELNDHVDIIDSSLDSLQSMLSGHNFSMDTSAFMDLFSPSLTVPDLSLSDLDSSLASIQELLSSQDQKSSEAEGSAVGAGKVRCQDPPLDARILTYHYSVLSAGKQLVQYTAQPLILMNSPGSDIPILLELAQDEAGDHPEEPALPLLSWDSQNTSGDSGIS</sequence>
<feature type="region of interest" description="Disordered" evidence="4">
    <location>
        <begin position="1"/>
        <end position="94"/>
    </location>
</feature>
<feature type="compositionally biased region" description="Polar residues" evidence="4">
    <location>
        <begin position="285"/>
        <end position="297"/>
    </location>
</feature>